<evidence type="ECO:0000256" key="1">
    <source>
        <dbReference type="SAM" id="MobiDB-lite"/>
    </source>
</evidence>
<feature type="compositionally biased region" description="Basic and acidic residues" evidence="1">
    <location>
        <begin position="184"/>
        <end position="201"/>
    </location>
</feature>
<evidence type="ECO:0000256" key="2">
    <source>
        <dbReference type="SAM" id="SignalP"/>
    </source>
</evidence>
<gene>
    <name evidence="3" type="ORF">HTAM1171_LOCUS10020</name>
    <name evidence="4" type="ORF">HTAM1171_LOCUS10021</name>
</gene>
<dbReference type="EMBL" id="HBGV01016335">
    <property type="protein sequence ID" value="CAD9510417.1"/>
    <property type="molecule type" value="Transcribed_RNA"/>
</dbReference>
<organism evidence="4">
    <name type="scientific">Helicotheca tamesis</name>
    <dbReference type="NCBI Taxonomy" id="374047"/>
    <lineage>
        <taxon>Eukaryota</taxon>
        <taxon>Sar</taxon>
        <taxon>Stramenopiles</taxon>
        <taxon>Ochrophyta</taxon>
        <taxon>Bacillariophyta</taxon>
        <taxon>Mediophyceae</taxon>
        <taxon>Lithodesmiophycidae</taxon>
        <taxon>Lithodesmiales</taxon>
        <taxon>Lithodesmiaceae</taxon>
        <taxon>Helicotheca</taxon>
    </lineage>
</organism>
<feature type="signal peptide" evidence="2">
    <location>
        <begin position="1"/>
        <end position="17"/>
    </location>
</feature>
<accession>A0A6U0HDU5</accession>
<evidence type="ECO:0000313" key="3">
    <source>
        <dbReference type="EMBL" id="CAD9510417.1"/>
    </source>
</evidence>
<feature type="compositionally biased region" description="Polar residues" evidence="1">
    <location>
        <begin position="151"/>
        <end position="163"/>
    </location>
</feature>
<evidence type="ECO:0008006" key="5">
    <source>
        <dbReference type="Google" id="ProtNLM"/>
    </source>
</evidence>
<name>A0A6U0HDU5_9STRA</name>
<proteinExistence type="predicted"/>
<dbReference type="AlphaFoldDB" id="A0A6U0HDU5"/>
<protein>
    <recommendedName>
        <fullName evidence="5">Secreted protein</fullName>
    </recommendedName>
</protein>
<feature type="region of interest" description="Disordered" evidence="1">
    <location>
        <begin position="142"/>
        <end position="201"/>
    </location>
</feature>
<keyword evidence="2" id="KW-0732">Signal</keyword>
<dbReference type="EMBL" id="HBGV01016336">
    <property type="protein sequence ID" value="CAD9510420.1"/>
    <property type="molecule type" value="Transcribed_RNA"/>
</dbReference>
<reference evidence="4" key="1">
    <citation type="submission" date="2021-01" db="EMBL/GenBank/DDBJ databases">
        <authorList>
            <person name="Corre E."/>
            <person name="Pelletier E."/>
            <person name="Niang G."/>
            <person name="Scheremetjew M."/>
            <person name="Finn R."/>
            <person name="Kale V."/>
            <person name="Holt S."/>
            <person name="Cochrane G."/>
            <person name="Meng A."/>
            <person name="Brown T."/>
            <person name="Cohen L."/>
        </authorList>
    </citation>
    <scope>NUCLEOTIDE SEQUENCE</scope>
    <source>
        <strain evidence="4">CCMP826</strain>
    </source>
</reference>
<sequence>MKAIVLCFVSILTVSRGTFILPSSKSPLQLLNDGHPTPRKPGVTPCDASLTCCQMHSNRIKIQACTVSEFNGYKSSLKRKSKKETEDNANLSTIRRKVLWNTVLFPALPISVANAIDISSQATPKENEGSLAEDPFAAFGKSLKSDPLSPATMSLGTLPAQSNKKGDSQQGGSDSSAPSLSLDEAVKEKAKKKVIDPRTHG</sequence>
<evidence type="ECO:0000313" key="4">
    <source>
        <dbReference type="EMBL" id="CAD9510420.1"/>
    </source>
</evidence>
<feature type="chain" id="PRO_5036393747" description="Secreted protein" evidence="2">
    <location>
        <begin position="18"/>
        <end position="201"/>
    </location>
</feature>